<evidence type="ECO:0000313" key="19">
    <source>
        <dbReference type="Proteomes" id="UP000234349"/>
    </source>
</evidence>
<dbReference type="InterPro" id="IPR003661">
    <property type="entry name" value="HisK_dim/P_dom"/>
</dbReference>
<evidence type="ECO:0000256" key="3">
    <source>
        <dbReference type="ARBA" id="ARBA00012438"/>
    </source>
</evidence>
<dbReference type="PANTHER" id="PTHR45453">
    <property type="entry name" value="PHOSPHATE REGULON SENSOR PROTEIN PHOR"/>
    <property type="match status" value="1"/>
</dbReference>
<reference evidence="18 19" key="1">
    <citation type="submission" date="2016-09" db="EMBL/GenBank/DDBJ databases">
        <authorList>
            <person name="Inglin R.C."/>
        </authorList>
    </citation>
    <scope>NUCLEOTIDE SEQUENCE [LARGE SCALE GENOMIC DNA]</scope>
    <source>
        <strain evidence="18 19">RI-517</strain>
    </source>
</reference>
<dbReference type="AlphaFoldDB" id="A0AAX0VBQ0"/>
<dbReference type="InterPro" id="IPR035965">
    <property type="entry name" value="PAS-like_dom_sf"/>
</dbReference>
<keyword evidence="6" id="KW-0808">Transferase</keyword>
<dbReference type="InterPro" id="IPR003594">
    <property type="entry name" value="HATPase_dom"/>
</dbReference>
<dbReference type="FunFam" id="3.30.565.10:FF:000006">
    <property type="entry name" value="Sensor histidine kinase WalK"/>
    <property type="match status" value="1"/>
</dbReference>
<dbReference type="SUPFAM" id="SSF55785">
    <property type="entry name" value="PYP-like sensor domain (PAS domain)"/>
    <property type="match status" value="1"/>
</dbReference>
<dbReference type="CDD" id="cd00082">
    <property type="entry name" value="HisKA"/>
    <property type="match status" value="1"/>
</dbReference>
<dbReference type="PRINTS" id="PR00344">
    <property type="entry name" value="BCTRLSENSOR"/>
</dbReference>
<dbReference type="GO" id="GO:0005524">
    <property type="term" value="F:ATP binding"/>
    <property type="evidence" value="ECO:0007669"/>
    <property type="project" value="UniProtKB-KW"/>
</dbReference>
<dbReference type="CDD" id="cd00130">
    <property type="entry name" value="PAS"/>
    <property type="match status" value="1"/>
</dbReference>
<evidence type="ECO:0000256" key="2">
    <source>
        <dbReference type="ARBA" id="ARBA00004651"/>
    </source>
</evidence>
<dbReference type="FunFam" id="1.10.287.130:FF:000001">
    <property type="entry name" value="Two-component sensor histidine kinase"/>
    <property type="match status" value="1"/>
</dbReference>
<accession>A0AAX0VBQ0</accession>
<comment type="caution">
    <text evidence="18">The sequence shown here is derived from an EMBL/GenBank/DDBJ whole genome shotgun (WGS) entry which is preliminary data.</text>
</comment>
<dbReference type="EC" id="2.7.13.3" evidence="3"/>
<dbReference type="InterPro" id="IPR036097">
    <property type="entry name" value="HisK_dim/P_sf"/>
</dbReference>
<keyword evidence="13 14" id="KW-0472">Membrane</keyword>
<dbReference type="SUPFAM" id="SSF103190">
    <property type="entry name" value="Sensory domain-like"/>
    <property type="match status" value="1"/>
</dbReference>
<dbReference type="SMART" id="SM00388">
    <property type="entry name" value="HisKA"/>
    <property type="match status" value="1"/>
</dbReference>
<comment type="catalytic activity">
    <reaction evidence="1">
        <text>ATP + protein L-histidine = ADP + protein N-phospho-L-histidine.</text>
        <dbReference type="EC" id="2.7.13.3"/>
    </reaction>
</comment>
<dbReference type="Gene3D" id="3.30.565.10">
    <property type="entry name" value="Histidine kinase-like ATPase, C-terminal domain"/>
    <property type="match status" value="1"/>
</dbReference>
<evidence type="ECO:0000256" key="5">
    <source>
        <dbReference type="ARBA" id="ARBA00022553"/>
    </source>
</evidence>
<dbReference type="PROSITE" id="PS50109">
    <property type="entry name" value="HIS_KIN"/>
    <property type="match status" value="1"/>
</dbReference>
<keyword evidence="8" id="KW-0547">Nucleotide-binding</keyword>
<dbReference type="RefSeq" id="WP_056946877.1">
    <property type="nucleotide sequence ID" value="NZ_CP017275.1"/>
</dbReference>
<dbReference type="Pfam" id="PF02518">
    <property type="entry name" value="HATPase_c"/>
    <property type="match status" value="1"/>
</dbReference>
<keyword evidence="4" id="KW-1003">Cell membrane</keyword>
<dbReference type="EMBL" id="MKGH01000022">
    <property type="protein sequence ID" value="PKX78075.1"/>
    <property type="molecule type" value="Genomic_DNA"/>
</dbReference>
<evidence type="ECO:0000256" key="11">
    <source>
        <dbReference type="ARBA" id="ARBA00022989"/>
    </source>
</evidence>
<evidence type="ECO:0000259" key="16">
    <source>
        <dbReference type="PROSITE" id="PS50112"/>
    </source>
</evidence>
<name>A0AAX0VBQ0_LATSK</name>
<dbReference type="InterPro" id="IPR029151">
    <property type="entry name" value="Sensor-like_sf"/>
</dbReference>
<dbReference type="Pfam" id="PF23846">
    <property type="entry name" value="Cache_WalK"/>
    <property type="match status" value="1"/>
</dbReference>
<dbReference type="PROSITE" id="PS50885">
    <property type="entry name" value="HAMP"/>
    <property type="match status" value="1"/>
</dbReference>
<keyword evidence="10" id="KW-0067">ATP-binding</keyword>
<dbReference type="NCBIfam" id="TIGR00229">
    <property type="entry name" value="sensory_box"/>
    <property type="match status" value="1"/>
</dbReference>
<evidence type="ECO:0000313" key="18">
    <source>
        <dbReference type="EMBL" id="PKX78075.1"/>
    </source>
</evidence>
<evidence type="ECO:0000256" key="13">
    <source>
        <dbReference type="ARBA" id="ARBA00023136"/>
    </source>
</evidence>
<dbReference type="Pfam" id="PF00672">
    <property type="entry name" value="HAMP"/>
    <property type="match status" value="1"/>
</dbReference>
<dbReference type="Gene3D" id="3.30.450.20">
    <property type="entry name" value="PAS domain"/>
    <property type="match status" value="2"/>
</dbReference>
<organism evidence="18 19">
    <name type="scientific">Latilactobacillus sakei</name>
    <name type="common">Lactobacillus sakei</name>
    <dbReference type="NCBI Taxonomy" id="1599"/>
    <lineage>
        <taxon>Bacteria</taxon>
        <taxon>Bacillati</taxon>
        <taxon>Bacillota</taxon>
        <taxon>Bacilli</taxon>
        <taxon>Lactobacillales</taxon>
        <taxon>Lactobacillaceae</taxon>
        <taxon>Latilactobacillus</taxon>
    </lineage>
</organism>
<proteinExistence type="predicted"/>
<dbReference type="Proteomes" id="UP000234349">
    <property type="component" value="Unassembled WGS sequence"/>
</dbReference>
<evidence type="ECO:0000256" key="1">
    <source>
        <dbReference type="ARBA" id="ARBA00000085"/>
    </source>
</evidence>
<dbReference type="InterPro" id="IPR004358">
    <property type="entry name" value="Sig_transdc_His_kin-like_C"/>
</dbReference>
<dbReference type="PROSITE" id="PS50112">
    <property type="entry name" value="PAS"/>
    <property type="match status" value="1"/>
</dbReference>
<dbReference type="InterPro" id="IPR005467">
    <property type="entry name" value="His_kinase_dom"/>
</dbReference>
<evidence type="ECO:0000256" key="12">
    <source>
        <dbReference type="ARBA" id="ARBA00023012"/>
    </source>
</evidence>
<evidence type="ECO:0000259" key="17">
    <source>
        <dbReference type="PROSITE" id="PS50885"/>
    </source>
</evidence>
<dbReference type="InterPro" id="IPR050351">
    <property type="entry name" value="BphY/WalK/GraS-like"/>
</dbReference>
<keyword evidence="9 18" id="KW-0418">Kinase</keyword>
<dbReference type="GO" id="GO:0005886">
    <property type="term" value="C:plasma membrane"/>
    <property type="evidence" value="ECO:0007669"/>
    <property type="project" value="UniProtKB-SubCell"/>
</dbReference>
<evidence type="ECO:0000256" key="7">
    <source>
        <dbReference type="ARBA" id="ARBA00022692"/>
    </source>
</evidence>
<dbReference type="GO" id="GO:0000155">
    <property type="term" value="F:phosphorelay sensor kinase activity"/>
    <property type="evidence" value="ECO:0007669"/>
    <property type="project" value="InterPro"/>
</dbReference>
<evidence type="ECO:0000256" key="8">
    <source>
        <dbReference type="ARBA" id="ARBA00022741"/>
    </source>
</evidence>
<dbReference type="Gene3D" id="1.10.8.500">
    <property type="entry name" value="HAMP domain in histidine kinase"/>
    <property type="match status" value="1"/>
</dbReference>
<dbReference type="GO" id="GO:0004721">
    <property type="term" value="F:phosphoprotein phosphatase activity"/>
    <property type="evidence" value="ECO:0007669"/>
    <property type="project" value="TreeGrafter"/>
</dbReference>
<evidence type="ECO:0000259" key="15">
    <source>
        <dbReference type="PROSITE" id="PS50109"/>
    </source>
</evidence>
<dbReference type="InterPro" id="IPR003660">
    <property type="entry name" value="HAMP_dom"/>
</dbReference>
<dbReference type="SMART" id="SM00304">
    <property type="entry name" value="HAMP"/>
    <property type="match status" value="1"/>
</dbReference>
<dbReference type="Pfam" id="PF00989">
    <property type="entry name" value="PAS"/>
    <property type="match status" value="1"/>
</dbReference>
<dbReference type="Pfam" id="PF00512">
    <property type="entry name" value="HisKA"/>
    <property type="match status" value="1"/>
</dbReference>
<keyword evidence="5" id="KW-0597">Phosphoprotein</keyword>
<evidence type="ECO:0000256" key="9">
    <source>
        <dbReference type="ARBA" id="ARBA00022777"/>
    </source>
</evidence>
<feature type="domain" description="HAMP" evidence="17">
    <location>
        <begin position="201"/>
        <end position="253"/>
    </location>
</feature>
<dbReference type="Gene3D" id="1.10.287.130">
    <property type="match status" value="1"/>
</dbReference>
<sequence length="632" mass="71028">MNKKIRLFQSIHFKIAIVFVLLLLVTLEVIGASFVKQLEYQNVKDFKQSLQVTPYVQNQLSNELMSNSGNANKNIKDIIGDMGNSAEIQVVDNKGTIRGVTNLNSQSTIGQKTRNPRVKQAIYSGHTEQEVAYSESQGSYYTAIQPLTDPNGDSNTVVGAVYIRASMEEVYKGISSITVIFLTSSLVAGLLGMALSIVISRAITRPIDEMKKQAIQMARGDYSGQVRIYGQDELGQLAIAVNNLSVRVEEAQEASESERRRLDSVMSHMTDGVIATDRRGNITIINETGQDFLNVTSDGVLGQSLLKVLKISEEYTLRDLLETQQVMVLDFSDQQDHDLILHVDFSLIQRETGYITGLVCVLHDVTEQQKNEREQREFVSNVSHELRTPLTSVRSYIEALNDGAWQDPVVAPNFLKVTQEETDRMIRMINDLLSLSRMDQGTAKMNLEFVNLNEFFGYVLDRFDMMIKRDQEHDNNAAPKGTGKLPTDDPNKKYSITRDFTKRDLWVEIDTDKFMQVVDNIMNNAIKYSPDGGVITCRLLETHRHVILSISDQGLGIPRKDLGKIFDRFYRVDKARSRKQGGTGLGLAISKEVIEAHNGRVWVDSQEGKGSTFYISLPYEPIDSDGGDWDEI</sequence>
<keyword evidence="12" id="KW-0902">Two-component regulatory system</keyword>
<dbReference type="SMART" id="SM00091">
    <property type="entry name" value="PAS"/>
    <property type="match status" value="1"/>
</dbReference>
<dbReference type="SUPFAM" id="SSF47384">
    <property type="entry name" value="Homodimeric domain of signal transducing histidine kinase"/>
    <property type="match status" value="1"/>
</dbReference>
<keyword evidence="7 14" id="KW-0812">Transmembrane</keyword>
<feature type="domain" description="PAS" evidence="16">
    <location>
        <begin position="258"/>
        <end position="322"/>
    </location>
</feature>
<protein>
    <recommendedName>
        <fullName evidence="3">histidine kinase</fullName>
        <ecNumber evidence="3">2.7.13.3</ecNumber>
    </recommendedName>
</protein>
<keyword evidence="11 14" id="KW-1133">Transmembrane helix</keyword>
<dbReference type="NCBIfam" id="NF033092">
    <property type="entry name" value="HK_WalK"/>
    <property type="match status" value="1"/>
</dbReference>
<comment type="subcellular location">
    <subcellularLocation>
        <location evidence="2">Cell membrane</location>
        <topology evidence="2">Multi-pass membrane protein</topology>
    </subcellularLocation>
</comment>
<gene>
    <name evidence="18" type="primary">walK</name>
    <name evidence="18" type="ORF">CUR37_05320</name>
</gene>
<dbReference type="CDD" id="cd00075">
    <property type="entry name" value="HATPase"/>
    <property type="match status" value="1"/>
</dbReference>
<dbReference type="InterPro" id="IPR036890">
    <property type="entry name" value="HATPase_C_sf"/>
</dbReference>
<evidence type="ECO:0000256" key="10">
    <source>
        <dbReference type="ARBA" id="ARBA00022840"/>
    </source>
</evidence>
<dbReference type="PANTHER" id="PTHR45453:SF1">
    <property type="entry name" value="PHOSPHATE REGULON SENSOR PROTEIN PHOR"/>
    <property type="match status" value="1"/>
</dbReference>
<dbReference type="SMART" id="SM00387">
    <property type="entry name" value="HATPase_c"/>
    <property type="match status" value="1"/>
</dbReference>
<evidence type="ECO:0000256" key="6">
    <source>
        <dbReference type="ARBA" id="ARBA00022679"/>
    </source>
</evidence>
<dbReference type="InterPro" id="IPR057640">
    <property type="entry name" value="Cache_WalK"/>
</dbReference>
<dbReference type="InterPro" id="IPR049814">
    <property type="entry name" value="Resp_reg_WalK"/>
</dbReference>
<dbReference type="SUPFAM" id="SSF158472">
    <property type="entry name" value="HAMP domain-like"/>
    <property type="match status" value="1"/>
</dbReference>
<feature type="transmembrane region" description="Helical" evidence="14">
    <location>
        <begin position="179"/>
        <end position="203"/>
    </location>
</feature>
<dbReference type="InterPro" id="IPR013767">
    <property type="entry name" value="PAS_fold"/>
</dbReference>
<dbReference type="CDD" id="cd06225">
    <property type="entry name" value="HAMP"/>
    <property type="match status" value="1"/>
</dbReference>
<dbReference type="SUPFAM" id="SSF55874">
    <property type="entry name" value="ATPase domain of HSP90 chaperone/DNA topoisomerase II/histidine kinase"/>
    <property type="match status" value="1"/>
</dbReference>
<feature type="domain" description="Histidine kinase" evidence="15">
    <location>
        <begin position="381"/>
        <end position="621"/>
    </location>
</feature>
<evidence type="ECO:0000256" key="14">
    <source>
        <dbReference type="SAM" id="Phobius"/>
    </source>
</evidence>
<dbReference type="GO" id="GO:0016036">
    <property type="term" value="P:cellular response to phosphate starvation"/>
    <property type="evidence" value="ECO:0007669"/>
    <property type="project" value="TreeGrafter"/>
</dbReference>
<evidence type="ECO:0000256" key="4">
    <source>
        <dbReference type="ARBA" id="ARBA00022475"/>
    </source>
</evidence>
<dbReference type="GO" id="GO:0006355">
    <property type="term" value="P:regulation of DNA-templated transcription"/>
    <property type="evidence" value="ECO:0007669"/>
    <property type="project" value="InterPro"/>
</dbReference>
<dbReference type="InterPro" id="IPR000014">
    <property type="entry name" value="PAS"/>
</dbReference>